<proteinExistence type="predicted"/>
<sequence>MKQTVLLLGATGQTGGSVLNALLAEPDSFVVHALVRPASAVKPEVAVLAAKGVGVRVVDIQGPLEPLVRALQDIDVVISTIDAQSQLAQLQLVAAAKQARVKRFVPCAFITVAPPGGVMTTRDEKEVVYQEIFKAHLPYTIIDVGYWHQISFPGVPSGRTDYARLRPIDLHGDGMQESMLIDLRDIGRYVARITQDERTLNRYMVAYSDCLSEEQVFGLTEEASGEKIERNYIPTEKTLSLRAKYTNLSLTNPTNRMARYMRVTIDYEFSKYIRGDNTPAYARYLGYLDANELYPDLRPIGFREFLVELVQGKSERAYKDVPMFDPPTE</sequence>
<dbReference type="EMBL" id="DF844986">
    <property type="protein sequence ID" value="GAT48888.1"/>
    <property type="molecule type" value="Genomic_DNA"/>
</dbReference>
<dbReference type="Gene3D" id="3.40.50.720">
    <property type="entry name" value="NAD(P)-binding Rossmann-like Domain"/>
    <property type="match status" value="1"/>
</dbReference>
<accession>A0ABQ0LCR1</accession>
<evidence type="ECO:0000313" key="3">
    <source>
        <dbReference type="Proteomes" id="UP000815677"/>
    </source>
</evidence>
<dbReference type="InterPro" id="IPR036291">
    <property type="entry name" value="NAD(P)-bd_dom_sf"/>
</dbReference>
<name>A0ABQ0LCR1_MYCCL</name>
<dbReference type="SUPFAM" id="SSF51735">
    <property type="entry name" value="NAD(P)-binding Rossmann-fold domains"/>
    <property type="match status" value="1"/>
</dbReference>
<keyword evidence="3" id="KW-1185">Reference proteome</keyword>
<evidence type="ECO:0000259" key="1">
    <source>
        <dbReference type="Pfam" id="PF05368"/>
    </source>
</evidence>
<dbReference type="PANTHER" id="PTHR43349">
    <property type="entry name" value="PINORESINOL REDUCTASE-RELATED"/>
    <property type="match status" value="1"/>
</dbReference>
<evidence type="ECO:0000313" key="2">
    <source>
        <dbReference type="EMBL" id="GAT48888.1"/>
    </source>
</evidence>
<dbReference type="InterPro" id="IPR050608">
    <property type="entry name" value="NmrA-type/Isoflavone_red_sf"/>
</dbReference>
<protein>
    <recommendedName>
        <fullName evidence="1">NmrA-like domain-containing protein</fullName>
    </recommendedName>
</protein>
<dbReference type="InterPro" id="IPR008030">
    <property type="entry name" value="NmrA-like"/>
</dbReference>
<dbReference type="Gene3D" id="3.90.25.10">
    <property type="entry name" value="UDP-galactose 4-epimerase, domain 1"/>
    <property type="match status" value="1"/>
</dbReference>
<organism evidence="2 3">
    <name type="scientific">Mycena chlorophos</name>
    <name type="common">Agaric fungus</name>
    <name type="synonym">Agaricus chlorophos</name>
    <dbReference type="NCBI Taxonomy" id="658473"/>
    <lineage>
        <taxon>Eukaryota</taxon>
        <taxon>Fungi</taxon>
        <taxon>Dikarya</taxon>
        <taxon>Basidiomycota</taxon>
        <taxon>Agaricomycotina</taxon>
        <taxon>Agaricomycetes</taxon>
        <taxon>Agaricomycetidae</taxon>
        <taxon>Agaricales</taxon>
        <taxon>Marasmiineae</taxon>
        <taxon>Mycenaceae</taxon>
        <taxon>Mycena</taxon>
    </lineage>
</organism>
<reference evidence="2" key="1">
    <citation type="submission" date="2014-09" db="EMBL/GenBank/DDBJ databases">
        <title>Genome sequence of the luminous mushroom Mycena chlorophos for searching fungal bioluminescence genes.</title>
        <authorList>
            <person name="Tanaka Y."/>
            <person name="Kasuga D."/>
            <person name="Oba Y."/>
            <person name="Hase S."/>
            <person name="Sato K."/>
            <person name="Oba Y."/>
            <person name="Sakakibara Y."/>
        </authorList>
    </citation>
    <scope>NUCLEOTIDE SEQUENCE</scope>
</reference>
<dbReference type="Pfam" id="PF05368">
    <property type="entry name" value="NmrA"/>
    <property type="match status" value="1"/>
</dbReference>
<dbReference type="Proteomes" id="UP000815677">
    <property type="component" value="Unassembled WGS sequence"/>
</dbReference>
<dbReference type="PANTHER" id="PTHR43349:SF93">
    <property type="entry name" value="ISOFLAVONE REDUCTASE HOMOLOG P3-RELATED"/>
    <property type="match status" value="1"/>
</dbReference>
<feature type="domain" description="NmrA-like" evidence="1">
    <location>
        <begin position="1"/>
        <end position="240"/>
    </location>
</feature>
<gene>
    <name evidence="2" type="ORF">MCHLO_06256</name>
</gene>